<dbReference type="EMBL" id="BGPR01002383">
    <property type="protein sequence ID" value="GBM72545.1"/>
    <property type="molecule type" value="Genomic_DNA"/>
</dbReference>
<proteinExistence type="predicted"/>
<keyword evidence="2" id="KW-1185">Reference proteome</keyword>
<name>A0A4Y2I4N3_ARAVE</name>
<reference evidence="1 2" key="1">
    <citation type="journal article" date="2019" name="Sci. Rep.">
        <title>Orb-weaving spider Araneus ventricosus genome elucidates the spidroin gene catalogue.</title>
        <authorList>
            <person name="Kono N."/>
            <person name="Nakamura H."/>
            <person name="Ohtoshi R."/>
            <person name="Moran D.A.P."/>
            <person name="Shinohara A."/>
            <person name="Yoshida Y."/>
            <person name="Fujiwara M."/>
            <person name="Mori M."/>
            <person name="Tomita M."/>
            <person name="Arakawa K."/>
        </authorList>
    </citation>
    <scope>NUCLEOTIDE SEQUENCE [LARGE SCALE GENOMIC DNA]</scope>
</reference>
<dbReference type="AlphaFoldDB" id="A0A4Y2I4N3"/>
<accession>A0A4Y2I4N3</accession>
<organism evidence="1 2">
    <name type="scientific">Araneus ventricosus</name>
    <name type="common">Orbweaver spider</name>
    <name type="synonym">Epeira ventricosa</name>
    <dbReference type="NCBI Taxonomy" id="182803"/>
    <lineage>
        <taxon>Eukaryota</taxon>
        <taxon>Metazoa</taxon>
        <taxon>Ecdysozoa</taxon>
        <taxon>Arthropoda</taxon>
        <taxon>Chelicerata</taxon>
        <taxon>Arachnida</taxon>
        <taxon>Araneae</taxon>
        <taxon>Araneomorphae</taxon>
        <taxon>Entelegynae</taxon>
        <taxon>Araneoidea</taxon>
        <taxon>Araneidae</taxon>
        <taxon>Araneus</taxon>
    </lineage>
</organism>
<sequence>MIGPALIFSVPVNPCLKIAELGPEGKIPFLVLPRAKKGTENYCLGGREQSKFSKQGGRVTTQMGAHSLPFAHNMVLFVTGRGGRSEAFHIPLQLETNGL</sequence>
<evidence type="ECO:0000313" key="1">
    <source>
        <dbReference type="EMBL" id="GBM72545.1"/>
    </source>
</evidence>
<comment type="caution">
    <text evidence="1">The sequence shown here is derived from an EMBL/GenBank/DDBJ whole genome shotgun (WGS) entry which is preliminary data.</text>
</comment>
<gene>
    <name evidence="1" type="ORF">AVEN_259828_1</name>
</gene>
<dbReference type="Proteomes" id="UP000499080">
    <property type="component" value="Unassembled WGS sequence"/>
</dbReference>
<protein>
    <submittedName>
        <fullName evidence="1">Uncharacterized protein</fullName>
    </submittedName>
</protein>
<evidence type="ECO:0000313" key="2">
    <source>
        <dbReference type="Proteomes" id="UP000499080"/>
    </source>
</evidence>